<protein>
    <recommendedName>
        <fullName evidence="4">Serine protease</fullName>
    </recommendedName>
</protein>
<evidence type="ECO:0008006" key="4">
    <source>
        <dbReference type="Google" id="ProtNLM"/>
    </source>
</evidence>
<dbReference type="InterPro" id="IPR050966">
    <property type="entry name" value="Glutamyl_endopeptidase"/>
</dbReference>
<name>A0ABX0SZE8_9PSEU</name>
<comment type="caution">
    <text evidence="2">The sequence shown here is derived from an EMBL/GenBank/DDBJ whole genome shotgun (WGS) entry which is preliminary data.</text>
</comment>
<reference evidence="2 3" key="1">
    <citation type="submission" date="2020-03" db="EMBL/GenBank/DDBJ databases">
        <title>Sequencing the genomes of 1000 actinobacteria strains.</title>
        <authorList>
            <person name="Klenk H.-P."/>
        </authorList>
    </citation>
    <scope>NUCLEOTIDE SEQUENCE [LARGE SCALE GENOMIC DNA]</scope>
    <source>
        <strain evidence="2 3">DSM 45668</strain>
    </source>
</reference>
<organism evidence="2 3">
    <name type="scientific">Amycolatopsis viridis</name>
    <dbReference type="NCBI Taxonomy" id="185678"/>
    <lineage>
        <taxon>Bacteria</taxon>
        <taxon>Bacillati</taxon>
        <taxon>Actinomycetota</taxon>
        <taxon>Actinomycetes</taxon>
        <taxon>Pseudonocardiales</taxon>
        <taxon>Pseudonocardiaceae</taxon>
        <taxon>Amycolatopsis</taxon>
    </lineage>
</organism>
<dbReference type="SUPFAM" id="SSF50494">
    <property type="entry name" value="Trypsin-like serine proteases"/>
    <property type="match status" value="1"/>
</dbReference>
<evidence type="ECO:0000313" key="3">
    <source>
        <dbReference type="Proteomes" id="UP000754495"/>
    </source>
</evidence>
<keyword evidence="1" id="KW-0732">Signal</keyword>
<dbReference type="EMBL" id="JAANOU010000001">
    <property type="protein sequence ID" value="NIH81307.1"/>
    <property type="molecule type" value="Genomic_DNA"/>
</dbReference>
<sequence>MGTSWWRSPAVVVLVTTALIGTGAPAANLTLPVSTADVRDTASTTTHGALPGAPVGALFTGGRHFCTASVVGSPGGDLVLTAAHCVPAGAPQDLYFAPGFHDGVAPFGMWQVTAVHVPAGWAAGADQDLDFAFLTVHQAGTPRPVQYLTGAETLGVDRGPAHDIVLTGYPDGVDSPVICPGRTTGFGAHQQRVACPGFPDGTSGGPWPAAVDPATGNGTVVGVVGGYQQGGDTPDVSYSATFDQDIQDTYDAAVR</sequence>
<dbReference type="RefSeq" id="WP_167116854.1">
    <property type="nucleotide sequence ID" value="NZ_JAANOU010000001.1"/>
</dbReference>
<dbReference type="InterPro" id="IPR009003">
    <property type="entry name" value="Peptidase_S1_PA"/>
</dbReference>
<dbReference type="InterPro" id="IPR018114">
    <property type="entry name" value="TRYPSIN_HIS"/>
</dbReference>
<dbReference type="PROSITE" id="PS00134">
    <property type="entry name" value="TRYPSIN_HIS"/>
    <property type="match status" value="1"/>
</dbReference>
<keyword evidence="3" id="KW-1185">Reference proteome</keyword>
<dbReference type="InterPro" id="IPR043504">
    <property type="entry name" value="Peptidase_S1_PA_chymotrypsin"/>
</dbReference>
<dbReference type="PANTHER" id="PTHR15462">
    <property type="entry name" value="SERINE PROTEASE"/>
    <property type="match status" value="1"/>
</dbReference>
<dbReference type="Proteomes" id="UP000754495">
    <property type="component" value="Unassembled WGS sequence"/>
</dbReference>
<accession>A0ABX0SZE8</accession>
<evidence type="ECO:0000256" key="1">
    <source>
        <dbReference type="ARBA" id="ARBA00022729"/>
    </source>
</evidence>
<proteinExistence type="predicted"/>
<gene>
    <name evidence="2" type="ORF">FHX46_003837</name>
</gene>
<evidence type="ECO:0000313" key="2">
    <source>
        <dbReference type="EMBL" id="NIH81307.1"/>
    </source>
</evidence>
<dbReference type="Gene3D" id="2.40.10.10">
    <property type="entry name" value="Trypsin-like serine proteases"/>
    <property type="match status" value="2"/>
</dbReference>